<feature type="domain" description="N-acetyltransferase" evidence="1">
    <location>
        <begin position="123"/>
        <end position="208"/>
    </location>
</feature>
<comment type="caution">
    <text evidence="3">The sequence shown here is derived from an EMBL/GenBank/DDBJ whole genome shotgun (WGS) entry which is preliminary data.</text>
</comment>
<proteinExistence type="predicted"/>
<keyword evidence="5" id="KW-1185">Reference proteome</keyword>
<gene>
    <name evidence="2" type="ORF">EQW73_16495</name>
    <name evidence="3" type="ORF">EQW78_13930</name>
</gene>
<keyword evidence="3" id="KW-0808">Transferase</keyword>
<name>A0A4Q1KQU8_9CELL</name>
<evidence type="ECO:0000313" key="5">
    <source>
        <dbReference type="Proteomes" id="UP000290517"/>
    </source>
</evidence>
<dbReference type="Proteomes" id="UP000290517">
    <property type="component" value="Unassembled WGS sequence"/>
</dbReference>
<protein>
    <submittedName>
        <fullName evidence="3">GNAT family N-acetyltransferase</fullName>
    </submittedName>
</protein>
<accession>A0A4Q1KQU8</accession>
<evidence type="ECO:0000259" key="1">
    <source>
        <dbReference type="PROSITE" id="PS51186"/>
    </source>
</evidence>
<dbReference type="Gene3D" id="3.40.630.30">
    <property type="match status" value="1"/>
</dbReference>
<evidence type="ECO:0000313" key="2">
    <source>
        <dbReference type="EMBL" id="RXR22343.1"/>
    </source>
</evidence>
<dbReference type="InterPro" id="IPR052523">
    <property type="entry name" value="Trichothecene_AcTrans"/>
</dbReference>
<dbReference type="SUPFAM" id="SSF55729">
    <property type="entry name" value="Acyl-CoA N-acyltransferases (Nat)"/>
    <property type="match status" value="1"/>
</dbReference>
<dbReference type="CDD" id="cd04301">
    <property type="entry name" value="NAT_SF"/>
    <property type="match status" value="1"/>
</dbReference>
<dbReference type="PANTHER" id="PTHR42791:SF1">
    <property type="entry name" value="N-ACETYLTRANSFERASE DOMAIN-CONTAINING PROTEIN"/>
    <property type="match status" value="1"/>
</dbReference>
<evidence type="ECO:0000313" key="4">
    <source>
        <dbReference type="Proteomes" id="UP000289805"/>
    </source>
</evidence>
<dbReference type="EMBL" id="SDJR01000013">
    <property type="protein sequence ID" value="RXR22343.1"/>
    <property type="molecule type" value="Genomic_DNA"/>
</dbReference>
<dbReference type="InterPro" id="IPR016181">
    <property type="entry name" value="Acyl_CoA_acyltransferase"/>
</dbReference>
<dbReference type="RefSeq" id="WP_051703208.1">
    <property type="nucleotide sequence ID" value="NZ_JOFV01000018.1"/>
</dbReference>
<dbReference type="STRING" id="1713.GCA_000718325_03167"/>
<sequence>MTTVRDLHRSEHRPAAALLARAFATDPLFLDLFGDVPDEPDARRRALRFTSWVLGANRLLGGRRRAVLDSARIVGVAVVEPPQGATRRTVGAALAALRFAPVALALPTAATARLNRYGRETRALVPATPHHYLTMIGVDPAAQGAGLGRVLLDDVVELAERDPRSAGVGLDTENPDNLGFYARHGFAPCGELATAAFTAHVLFRPRGS</sequence>
<dbReference type="OrthoDB" id="119501at2"/>
<evidence type="ECO:0000313" key="3">
    <source>
        <dbReference type="EMBL" id="RXR32408.1"/>
    </source>
</evidence>
<dbReference type="GO" id="GO:0016747">
    <property type="term" value="F:acyltransferase activity, transferring groups other than amino-acyl groups"/>
    <property type="evidence" value="ECO:0007669"/>
    <property type="project" value="InterPro"/>
</dbReference>
<organism evidence="3 4">
    <name type="scientific">Oerskovia turbata</name>
    <dbReference type="NCBI Taxonomy" id="1713"/>
    <lineage>
        <taxon>Bacteria</taxon>
        <taxon>Bacillati</taxon>
        <taxon>Actinomycetota</taxon>
        <taxon>Actinomycetes</taxon>
        <taxon>Micrococcales</taxon>
        <taxon>Cellulomonadaceae</taxon>
        <taxon>Oerskovia</taxon>
    </lineage>
</organism>
<dbReference type="InterPro" id="IPR000182">
    <property type="entry name" value="GNAT_dom"/>
</dbReference>
<dbReference type="PROSITE" id="PS51186">
    <property type="entry name" value="GNAT"/>
    <property type="match status" value="1"/>
</dbReference>
<dbReference type="PANTHER" id="PTHR42791">
    <property type="entry name" value="GNAT FAMILY ACETYLTRANSFERASE"/>
    <property type="match status" value="1"/>
</dbReference>
<dbReference type="EMBL" id="SDJQ01000018">
    <property type="protein sequence ID" value="RXR32408.1"/>
    <property type="molecule type" value="Genomic_DNA"/>
</dbReference>
<dbReference type="AlphaFoldDB" id="A0A4Q1KQU8"/>
<dbReference type="Proteomes" id="UP000289805">
    <property type="component" value="Unassembled WGS sequence"/>
</dbReference>
<dbReference type="Pfam" id="PF00583">
    <property type="entry name" value="Acetyltransf_1"/>
    <property type="match status" value="1"/>
</dbReference>
<reference evidence="4 5" key="1">
    <citation type="submission" date="2019-01" db="EMBL/GenBank/DDBJ databases">
        <title>Oerskovia turbata Genome sequencing and assembly.</title>
        <authorList>
            <person name="Dou T."/>
        </authorList>
    </citation>
    <scope>NUCLEOTIDE SEQUENCE [LARGE SCALE GENOMIC DNA]</scope>
    <source>
        <strain evidence="3 4">JCM12123</strain>
        <strain evidence="2 5">JCM3160</strain>
    </source>
</reference>